<reference evidence="1" key="1">
    <citation type="submission" date="2019-08" db="EMBL/GenBank/DDBJ databases">
        <authorList>
            <person name="Kucharzyk K."/>
            <person name="Murdoch R.W."/>
            <person name="Higgins S."/>
            <person name="Loffler F."/>
        </authorList>
    </citation>
    <scope>NUCLEOTIDE SEQUENCE</scope>
</reference>
<dbReference type="EMBL" id="VSSQ01111463">
    <property type="protein sequence ID" value="MPN48806.1"/>
    <property type="molecule type" value="Genomic_DNA"/>
</dbReference>
<sequence>MNMNKYIDLFLIQPITLLPYKLQRNAGLFDIAHAPKRQLGRKISIVTNIEFFQAGIFNVVQGSAEQFVTGLLKVRSPEKCMDSFGARNLFGVFHDIADPMV</sequence>
<dbReference type="AlphaFoldDB" id="A0A645ID16"/>
<proteinExistence type="predicted"/>
<gene>
    <name evidence="1" type="ORF">SDC9_196418</name>
</gene>
<organism evidence="1">
    <name type="scientific">bioreactor metagenome</name>
    <dbReference type="NCBI Taxonomy" id="1076179"/>
    <lineage>
        <taxon>unclassified sequences</taxon>
        <taxon>metagenomes</taxon>
        <taxon>ecological metagenomes</taxon>
    </lineage>
</organism>
<name>A0A645ID16_9ZZZZ</name>
<accession>A0A645ID16</accession>
<comment type="caution">
    <text evidence="1">The sequence shown here is derived from an EMBL/GenBank/DDBJ whole genome shotgun (WGS) entry which is preliminary data.</text>
</comment>
<evidence type="ECO:0000313" key="1">
    <source>
        <dbReference type="EMBL" id="MPN48806.1"/>
    </source>
</evidence>
<protein>
    <submittedName>
        <fullName evidence="1">Uncharacterized protein</fullName>
    </submittedName>
</protein>